<dbReference type="EMBL" id="JAIWYP010000001">
    <property type="protein sequence ID" value="KAH3882715.1"/>
    <property type="molecule type" value="Genomic_DNA"/>
</dbReference>
<feature type="compositionally biased region" description="Basic and acidic residues" evidence="2">
    <location>
        <begin position="120"/>
        <end position="133"/>
    </location>
</feature>
<evidence type="ECO:0000313" key="3">
    <source>
        <dbReference type="EMBL" id="KAH3882715.1"/>
    </source>
</evidence>
<feature type="region of interest" description="Disordered" evidence="2">
    <location>
        <begin position="80"/>
        <end position="140"/>
    </location>
</feature>
<sequence length="272" mass="31143">MIADIGWQPLQAKRQTSKVTMMYCIINNLIDILSDNYLGPARGSSIRYIIPYCKTDYLRHSFVPSATRLSNQLPNHLMTSPSLEAFEEGKTKVTKRKHPQTKPAENNISKSSSKVKKPRASKDTNATKESERSKRAKNQRGWKLLDKGLRMHLENMIDSSMKLVKSRSQLSEKDDVQRTLSDVSRQVKAKLGQLMVPKCNYGNFKELKTSVFDLQEVLERNQLQIKELGAAIRQEERKVSSLEELRDSTENVELSVEIPKNSLQLPRLQNQE</sequence>
<evidence type="ECO:0008006" key="5">
    <source>
        <dbReference type="Google" id="ProtNLM"/>
    </source>
</evidence>
<proteinExistence type="predicted"/>
<evidence type="ECO:0000256" key="1">
    <source>
        <dbReference type="SAM" id="Coils"/>
    </source>
</evidence>
<feature type="coiled-coil region" evidence="1">
    <location>
        <begin position="218"/>
        <end position="252"/>
    </location>
</feature>
<evidence type="ECO:0000256" key="2">
    <source>
        <dbReference type="SAM" id="MobiDB-lite"/>
    </source>
</evidence>
<reference evidence="3" key="1">
    <citation type="journal article" date="2019" name="bioRxiv">
        <title>The Genome of the Zebra Mussel, Dreissena polymorpha: A Resource for Invasive Species Research.</title>
        <authorList>
            <person name="McCartney M.A."/>
            <person name="Auch B."/>
            <person name="Kono T."/>
            <person name="Mallez S."/>
            <person name="Zhang Y."/>
            <person name="Obille A."/>
            <person name="Becker A."/>
            <person name="Abrahante J.E."/>
            <person name="Garbe J."/>
            <person name="Badalamenti J.P."/>
            <person name="Herman A."/>
            <person name="Mangelson H."/>
            <person name="Liachko I."/>
            <person name="Sullivan S."/>
            <person name="Sone E.D."/>
            <person name="Koren S."/>
            <person name="Silverstein K.A.T."/>
            <person name="Beckman K.B."/>
            <person name="Gohl D.M."/>
        </authorList>
    </citation>
    <scope>NUCLEOTIDE SEQUENCE</scope>
    <source>
        <strain evidence="3">Duluth1</strain>
        <tissue evidence="3">Whole animal</tissue>
    </source>
</reference>
<gene>
    <name evidence="3" type="ORF">DPMN_006659</name>
</gene>
<name>A0A9D4MV02_DREPO</name>
<comment type="caution">
    <text evidence="3">The sequence shown here is derived from an EMBL/GenBank/DDBJ whole genome shotgun (WGS) entry which is preliminary data.</text>
</comment>
<keyword evidence="4" id="KW-1185">Reference proteome</keyword>
<dbReference type="Proteomes" id="UP000828390">
    <property type="component" value="Unassembled WGS sequence"/>
</dbReference>
<protein>
    <recommendedName>
        <fullName evidence="5">Centromere protein Q</fullName>
    </recommendedName>
</protein>
<keyword evidence="1" id="KW-0175">Coiled coil</keyword>
<accession>A0A9D4MV02</accession>
<organism evidence="3 4">
    <name type="scientific">Dreissena polymorpha</name>
    <name type="common">Zebra mussel</name>
    <name type="synonym">Mytilus polymorpha</name>
    <dbReference type="NCBI Taxonomy" id="45954"/>
    <lineage>
        <taxon>Eukaryota</taxon>
        <taxon>Metazoa</taxon>
        <taxon>Spiralia</taxon>
        <taxon>Lophotrochozoa</taxon>
        <taxon>Mollusca</taxon>
        <taxon>Bivalvia</taxon>
        <taxon>Autobranchia</taxon>
        <taxon>Heteroconchia</taxon>
        <taxon>Euheterodonta</taxon>
        <taxon>Imparidentia</taxon>
        <taxon>Neoheterodontei</taxon>
        <taxon>Myida</taxon>
        <taxon>Dreissenoidea</taxon>
        <taxon>Dreissenidae</taxon>
        <taxon>Dreissena</taxon>
    </lineage>
</organism>
<dbReference type="AlphaFoldDB" id="A0A9D4MV02"/>
<reference evidence="3" key="2">
    <citation type="submission" date="2020-11" db="EMBL/GenBank/DDBJ databases">
        <authorList>
            <person name="McCartney M.A."/>
            <person name="Auch B."/>
            <person name="Kono T."/>
            <person name="Mallez S."/>
            <person name="Becker A."/>
            <person name="Gohl D.M."/>
            <person name="Silverstein K.A.T."/>
            <person name="Koren S."/>
            <person name="Bechman K.B."/>
            <person name="Herman A."/>
            <person name="Abrahante J.E."/>
            <person name="Garbe J."/>
        </authorList>
    </citation>
    <scope>NUCLEOTIDE SEQUENCE</scope>
    <source>
        <strain evidence="3">Duluth1</strain>
        <tissue evidence="3">Whole animal</tissue>
    </source>
</reference>
<evidence type="ECO:0000313" key="4">
    <source>
        <dbReference type="Proteomes" id="UP000828390"/>
    </source>
</evidence>